<reference evidence="3 4" key="1">
    <citation type="submission" date="2020-08" db="EMBL/GenBank/DDBJ databases">
        <title>Genomic Encyclopedia of Type Strains, Phase IV (KMG-IV): sequencing the most valuable type-strain genomes for metagenomic binning, comparative biology and taxonomic classification.</title>
        <authorList>
            <person name="Goeker M."/>
        </authorList>
    </citation>
    <scope>NUCLEOTIDE SEQUENCE [LARGE SCALE GENOMIC DNA]</scope>
    <source>
        <strain evidence="3 4">DSM 44197</strain>
    </source>
</reference>
<name>A0A7W3LZC7_ACTNM</name>
<dbReference type="RefSeq" id="WP_182848870.1">
    <property type="nucleotide sequence ID" value="NZ_BAAALP010000017.1"/>
</dbReference>
<dbReference type="CDD" id="cd02970">
    <property type="entry name" value="PRX_like2"/>
    <property type="match status" value="1"/>
</dbReference>
<comment type="caution">
    <text evidence="3">The sequence shown here is derived from an EMBL/GenBank/DDBJ whole genome shotgun (WGS) entry which is preliminary data.</text>
</comment>
<dbReference type="PROSITE" id="PS51352">
    <property type="entry name" value="THIOREDOXIN_2"/>
    <property type="match status" value="1"/>
</dbReference>
<dbReference type="InterPro" id="IPR036249">
    <property type="entry name" value="Thioredoxin-like_sf"/>
</dbReference>
<dbReference type="InterPro" id="IPR000866">
    <property type="entry name" value="AhpC/TSA"/>
</dbReference>
<dbReference type="AlphaFoldDB" id="A0A7W3LZC7"/>
<evidence type="ECO:0000313" key="4">
    <source>
        <dbReference type="Proteomes" id="UP000572680"/>
    </source>
</evidence>
<dbReference type="GO" id="GO:0016491">
    <property type="term" value="F:oxidoreductase activity"/>
    <property type="evidence" value="ECO:0007669"/>
    <property type="project" value="InterPro"/>
</dbReference>
<dbReference type="GO" id="GO:0016209">
    <property type="term" value="F:antioxidant activity"/>
    <property type="evidence" value="ECO:0007669"/>
    <property type="project" value="InterPro"/>
</dbReference>
<feature type="domain" description="Thioredoxin" evidence="2">
    <location>
        <begin position="3"/>
        <end position="186"/>
    </location>
</feature>
<evidence type="ECO:0000259" key="2">
    <source>
        <dbReference type="PROSITE" id="PS51352"/>
    </source>
</evidence>
<gene>
    <name evidence="3" type="ORF">HNR61_008699</name>
</gene>
<dbReference type="SUPFAM" id="SSF52833">
    <property type="entry name" value="Thioredoxin-like"/>
    <property type="match status" value="1"/>
</dbReference>
<evidence type="ECO:0000313" key="3">
    <source>
        <dbReference type="EMBL" id="MBA8957009.1"/>
    </source>
</evidence>
<protein>
    <submittedName>
        <fullName evidence="3">Peroxiredoxin</fullName>
    </submittedName>
</protein>
<dbReference type="Gene3D" id="3.40.30.10">
    <property type="entry name" value="Glutaredoxin"/>
    <property type="match status" value="1"/>
</dbReference>
<keyword evidence="4" id="KW-1185">Reference proteome</keyword>
<organism evidence="3 4">
    <name type="scientific">Actinomadura namibiensis</name>
    <dbReference type="NCBI Taxonomy" id="182080"/>
    <lineage>
        <taxon>Bacteria</taxon>
        <taxon>Bacillati</taxon>
        <taxon>Actinomycetota</taxon>
        <taxon>Actinomycetes</taxon>
        <taxon>Streptosporangiales</taxon>
        <taxon>Thermomonosporaceae</taxon>
        <taxon>Actinomadura</taxon>
    </lineage>
</organism>
<dbReference type="InterPro" id="IPR013766">
    <property type="entry name" value="Thioredoxin_domain"/>
</dbReference>
<dbReference type="Pfam" id="PF00578">
    <property type="entry name" value="AhpC-TSA"/>
    <property type="match status" value="1"/>
</dbReference>
<accession>A0A7W3LZC7</accession>
<feature type="region of interest" description="Disordered" evidence="1">
    <location>
        <begin position="1"/>
        <end position="23"/>
    </location>
</feature>
<proteinExistence type="predicted"/>
<dbReference type="Proteomes" id="UP000572680">
    <property type="component" value="Unassembled WGS sequence"/>
</dbReference>
<dbReference type="EMBL" id="JACJIA010000019">
    <property type="protein sequence ID" value="MBA8957009.1"/>
    <property type="molecule type" value="Genomic_DNA"/>
</dbReference>
<evidence type="ECO:0000256" key="1">
    <source>
        <dbReference type="SAM" id="MobiDB-lite"/>
    </source>
</evidence>
<sequence length="198" mass="21402">MRLRPGDPVPARELEPVNGPPVPLPDPGRLVHLQFRRFAGCPVCNLHLRSVAARHAEIEAAGVAEVVVFHSPAGELREHAAGLPFPAVADPGRRLYREFGVESSPRALRDPRAWPVVARAVLVGTWRILLRRERPPARSPHGGRLGLPGDFLIAPDGRVVAARYGEHAGDQWTVDELLSLAARAGRDALGRGTAGRVP</sequence>